<feature type="domain" description="Dynamin stalk" evidence="2">
    <location>
        <begin position="8"/>
        <end position="138"/>
    </location>
</feature>
<evidence type="ECO:0000259" key="2">
    <source>
        <dbReference type="Pfam" id="PF01031"/>
    </source>
</evidence>
<name>A0ABR2LH37_9ASPA</name>
<feature type="region of interest" description="Disordered" evidence="1">
    <location>
        <begin position="227"/>
        <end position="275"/>
    </location>
</feature>
<evidence type="ECO:0000256" key="1">
    <source>
        <dbReference type="SAM" id="MobiDB-lite"/>
    </source>
</evidence>
<accession>A0ABR2LH37</accession>
<keyword evidence="4" id="KW-1185">Reference proteome</keyword>
<dbReference type="PANTHER" id="PTHR11566">
    <property type="entry name" value="DYNAMIN"/>
    <property type="match status" value="1"/>
</dbReference>
<gene>
    <name evidence="3" type="primary">DRP3A</name>
    <name evidence="3" type="ORF">KSP40_PGU013106</name>
</gene>
<dbReference type="Gene3D" id="1.20.120.1240">
    <property type="entry name" value="Dynamin, middle domain"/>
    <property type="match status" value="1"/>
</dbReference>
<reference evidence="3 4" key="1">
    <citation type="journal article" date="2022" name="Nat. Plants">
        <title>Genomes of leafy and leafless Platanthera orchids illuminate the evolution of mycoheterotrophy.</title>
        <authorList>
            <person name="Li M.H."/>
            <person name="Liu K.W."/>
            <person name="Li Z."/>
            <person name="Lu H.C."/>
            <person name="Ye Q.L."/>
            <person name="Zhang D."/>
            <person name="Wang J.Y."/>
            <person name="Li Y.F."/>
            <person name="Zhong Z.M."/>
            <person name="Liu X."/>
            <person name="Yu X."/>
            <person name="Liu D.K."/>
            <person name="Tu X.D."/>
            <person name="Liu B."/>
            <person name="Hao Y."/>
            <person name="Liao X.Y."/>
            <person name="Jiang Y.T."/>
            <person name="Sun W.H."/>
            <person name="Chen J."/>
            <person name="Chen Y.Q."/>
            <person name="Ai Y."/>
            <person name="Zhai J.W."/>
            <person name="Wu S.S."/>
            <person name="Zhou Z."/>
            <person name="Hsiao Y.Y."/>
            <person name="Wu W.L."/>
            <person name="Chen Y.Y."/>
            <person name="Lin Y.F."/>
            <person name="Hsu J.L."/>
            <person name="Li C.Y."/>
            <person name="Wang Z.W."/>
            <person name="Zhao X."/>
            <person name="Zhong W.Y."/>
            <person name="Ma X.K."/>
            <person name="Ma L."/>
            <person name="Huang J."/>
            <person name="Chen G.Z."/>
            <person name="Huang M.Z."/>
            <person name="Huang L."/>
            <person name="Peng D.H."/>
            <person name="Luo Y.B."/>
            <person name="Zou S.Q."/>
            <person name="Chen S.P."/>
            <person name="Lan S."/>
            <person name="Tsai W.C."/>
            <person name="Van de Peer Y."/>
            <person name="Liu Z.J."/>
        </authorList>
    </citation>
    <scope>NUCLEOTIDE SEQUENCE [LARGE SCALE GENOMIC DNA]</scope>
    <source>
        <strain evidence="3">Lor288</strain>
    </source>
</reference>
<dbReference type="Proteomes" id="UP001412067">
    <property type="component" value="Unassembled WGS sequence"/>
</dbReference>
<protein>
    <submittedName>
        <fullName evidence="3">Dynamin-related protein 3A</fullName>
    </submittedName>
</protein>
<dbReference type="Pfam" id="PF01031">
    <property type="entry name" value="Dynamin_M"/>
    <property type="match status" value="1"/>
</dbReference>
<feature type="compositionally biased region" description="Basic and acidic residues" evidence="1">
    <location>
        <begin position="253"/>
        <end position="275"/>
    </location>
</feature>
<proteinExistence type="predicted"/>
<evidence type="ECO:0000313" key="3">
    <source>
        <dbReference type="EMBL" id="KAK8940295.1"/>
    </source>
</evidence>
<organism evidence="3 4">
    <name type="scientific">Platanthera guangdongensis</name>
    <dbReference type="NCBI Taxonomy" id="2320717"/>
    <lineage>
        <taxon>Eukaryota</taxon>
        <taxon>Viridiplantae</taxon>
        <taxon>Streptophyta</taxon>
        <taxon>Embryophyta</taxon>
        <taxon>Tracheophyta</taxon>
        <taxon>Spermatophyta</taxon>
        <taxon>Magnoliopsida</taxon>
        <taxon>Liliopsida</taxon>
        <taxon>Asparagales</taxon>
        <taxon>Orchidaceae</taxon>
        <taxon>Orchidoideae</taxon>
        <taxon>Orchideae</taxon>
        <taxon>Orchidinae</taxon>
        <taxon>Platanthera</taxon>
    </lineage>
</organism>
<evidence type="ECO:0000313" key="4">
    <source>
        <dbReference type="Proteomes" id="UP001412067"/>
    </source>
</evidence>
<dbReference type="InterPro" id="IPR000375">
    <property type="entry name" value="Dynamin_stalk"/>
</dbReference>
<dbReference type="InterPro" id="IPR022812">
    <property type="entry name" value="Dynamin"/>
</dbReference>
<dbReference type="EMBL" id="JBBWWR010000020">
    <property type="protein sequence ID" value="KAK8940295.1"/>
    <property type="molecule type" value="Genomic_DNA"/>
</dbReference>
<sequence length="295" mass="33094">MREGLRLAFTSIIEGKKEELSTAELSGGARIHYIFQSIFVKSLEEVDPCADVTDEDIRMAIQNATDPKSALFVLELIVPFEVLVRRQIGRLLDPSLQCAKFIYDELIKMSHHSLANELHRYPVMRKRMDEVIRNFLRDGISTPTFPHAFCSKLLELRPVARNRSVTVSPVASFAFPVIPSRPPPPPPPAASAIEGRRRFLIEERRNGHLAVCAVGRSNDPALLTIGTKGAGKRSRSSCTAPPPLFLFQSPPESEEKEKKGFSFRRCRDPSLRRSSEPRFALAAPGVFYREKGRSL</sequence>
<dbReference type="PANTHER" id="PTHR11566:SF21">
    <property type="entry name" value="DYNAMIN RELATED PROTEIN 1, ISOFORM A"/>
    <property type="match status" value="1"/>
</dbReference>
<comment type="caution">
    <text evidence="3">The sequence shown here is derived from an EMBL/GenBank/DDBJ whole genome shotgun (WGS) entry which is preliminary data.</text>
</comment>